<organism evidence="9 10">
    <name type="scientific">Eiseniibacteriota bacterium</name>
    <dbReference type="NCBI Taxonomy" id="2212470"/>
    <lineage>
        <taxon>Bacteria</taxon>
        <taxon>Candidatus Eiseniibacteriota</taxon>
    </lineage>
</organism>
<dbReference type="Pfam" id="PF02706">
    <property type="entry name" value="Wzz"/>
    <property type="match status" value="1"/>
</dbReference>
<evidence type="ECO:0000256" key="1">
    <source>
        <dbReference type="ARBA" id="ARBA00004651"/>
    </source>
</evidence>
<keyword evidence="4 7" id="KW-1133">Transmembrane helix</keyword>
<dbReference type="PANTHER" id="PTHR32309">
    <property type="entry name" value="TYROSINE-PROTEIN KINASE"/>
    <property type="match status" value="1"/>
</dbReference>
<evidence type="ECO:0000256" key="2">
    <source>
        <dbReference type="ARBA" id="ARBA00022475"/>
    </source>
</evidence>
<dbReference type="Proteomes" id="UP000748308">
    <property type="component" value="Unassembled WGS sequence"/>
</dbReference>
<dbReference type="GO" id="GO:0005886">
    <property type="term" value="C:plasma membrane"/>
    <property type="evidence" value="ECO:0007669"/>
    <property type="project" value="UniProtKB-SubCell"/>
</dbReference>
<evidence type="ECO:0000256" key="4">
    <source>
        <dbReference type="ARBA" id="ARBA00022989"/>
    </source>
</evidence>
<feature type="domain" description="Polysaccharide chain length determinant N-terminal" evidence="8">
    <location>
        <begin position="2"/>
        <end position="60"/>
    </location>
</feature>
<accession>A0A937XBU3</accession>
<keyword evidence="6" id="KW-0175">Coiled coil</keyword>
<proteinExistence type="predicted"/>
<evidence type="ECO:0000256" key="6">
    <source>
        <dbReference type="SAM" id="Coils"/>
    </source>
</evidence>
<comment type="subcellular location">
    <subcellularLocation>
        <location evidence="1">Cell membrane</location>
        <topology evidence="1">Multi-pass membrane protein</topology>
    </subcellularLocation>
</comment>
<gene>
    <name evidence="9" type="ORF">FJY75_06425</name>
</gene>
<dbReference type="InterPro" id="IPR050445">
    <property type="entry name" value="Bact_polysacc_biosynth/exp"/>
</dbReference>
<comment type="caution">
    <text evidence="9">The sequence shown here is derived from an EMBL/GenBank/DDBJ whole genome shotgun (WGS) entry which is preliminary data.</text>
</comment>
<evidence type="ECO:0000259" key="8">
    <source>
        <dbReference type="Pfam" id="PF02706"/>
    </source>
</evidence>
<keyword evidence="2" id="KW-1003">Cell membrane</keyword>
<protein>
    <recommendedName>
        <fullName evidence="8">Polysaccharide chain length determinant N-terminal domain-containing protein</fullName>
    </recommendedName>
</protein>
<keyword evidence="3 7" id="KW-0812">Transmembrane</keyword>
<sequence>MTLRGFLTVLLRRKWIVILVVAVAAALTARVALRAVAVYESAAKVLVSRGQQTTAFSPNVKLLSWEEELTSELETIRSAAIHQRAQALLERRGVRGPGGEPLRIDPAVVKAEVPGKSSVIEIRYQARKPMWAEEAVRALTLAYQEFRTSLRDQDPTDYLNREVEEIEGQIQLWEERRADFLAQVGSVELPQERAQLLSAKRALEMDLAMARSDVAEREARVRWLDELMRADAGSASAYAFSDPYQQGESVIITLRKMILQVKSEYFALRGQYTDSHPRVLALQERLGELERTLASEATAYLQYLHAQVQASGAKVASLQASLDFIDDQLLAFPDREARLSRLDRTLQSLRTTQEALVARRADALTTRIGLNFVDVLVLEEALPAYVVRTTDSVRLAVIPLFALLVAIGLAFLADGFDRSFRDREELEEQLRLPVLAEIPRFK</sequence>
<keyword evidence="5 7" id="KW-0472">Membrane</keyword>
<name>A0A937XBU3_UNCEI</name>
<reference evidence="9" key="1">
    <citation type="submission" date="2019-03" db="EMBL/GenBank/DDBJ databases">
        <title>Lake Tanganyika Metagenome-Assembled Genomes (MAGs).</title>
        <authorList>
            <person name="Tran P."/>
        </authorList>
    </citation>
    <scope>NUCLEOTIDE SEQUENCE</scope>
    <source>
        <strain evidence="9">M_DeepCast_400m_m2_100</strain>
    </source>
</reference>
<dbReference type="PANTHER" id="PTHR32309:SF31">
    <property type="entry name" value="CAPSULAR EXOPOLYSACCHARIDE FAMILY"/>
    <property type="match status" value="1"/>
</dbReference>
<evidence type="ECO:0000256" key="7">
    <source>
        <dbReference type="SAM" id="Phobius"/>
    </source>
</evidence>
<feature type="transmembrane region" description="Helical" evidence="7">
    <location>
        <begin position="393"/>
        <end position="413"/>
    </location>
</feature>
<evidence type="ECO:0000256" key="3">
    <source>
        <dbReference type="ARBA" id="ARBA00022692"/>
    </source>
</evidence>
<evidence type="ECO:0000256" key="5">
    <source>
        <dbReference type="ARBA" id="ARBA00023136"/>
    </source>
</evidence>
<evidence type="ECO:0000313" key="10">
    <source>
        <dbReference type="Proteomes" id="UP000748308"/>
    </source>
</evidence>
<feature type="coiled-coil region" evidence="6">
    <location>
        <begin position="156"/>
        <end position="183"/>
    </location>
</feature>
<dbReference type="EMBL" id="VGIY01000130">
    <property type="protein sequence ID" value="MBM3317472.1"/>
    <property type="molecule type" value="Genomic_DNA"/>
</dbReference>
<dbReference type="InterPro" id="IPR003856">
    <property type="entry name" value="LPS_length_determ_N"/>
</dbReference>
<dbReference type="AlphaFoldDB" id="A0A937XBU3"/>
<evidence type="ECO:0000313" key="9">
    <source>
        <dbReference type="EMBL" id="MBM3317472.1"/>
    </source>
</evidence>